<keyword evidence="3" id="KW-1185">Reference proteome</keyword>
<dbReference type="Proteomes" id="UP000074310">
    <property type="component" value="Unassembled WGS sequence"/>
</dbReference>
<dbReference type="AlphaFoldDB" id="A0A147I9Y2"/>
<dbReference type="OrthoDB" id="8480631at2"/>
<dbReference type="RefSeq" id="WP_058754149.1">
    <property type="nucleotide sequence ID" value="NZ_LDTB01000002.1"/>
</dbReference>
<accession>A0A147I9Y2</accession>
<evidence type="ECO:0000313" key="2">
    <source>
        <dbReference type="EMBL" id="KTT76375.1"/>
    </source>
</evidence>
<proteinExistence type="predicted"/>
<name>A0A147I9Y2_9SPHN</name>
<feature type="region of interest" description="Disordered" evidence="1">
    <location>
        <begin position="1"/>
        <end position="29"/>
    </location>
</feature>
<evidence type="ECO:0000313" key="3">
    <source>
        <dbReference type="Proteomes" id="UP000074310"/>
    </source>
</evidence>
<reference evidence="2 3" key="1">
    <citation type="journal article" date="2016" name="Front. Microbiol.">
        <title>Genomic Resource of Rice Seed Associated Bacteria.</title>
        <authorList>
            <person name="Midha S."/>
            <person name="Bansal K."/>
            <person name="Sharma S."/>
            <person name="Kumar N."/>
            <person name="Patil P.P."/>
            <person name="Chaudhry V."/>
            <person name="Patil P.B."/>
        </authorList>
    </citation>
    <scope>NUCLEOTIDE SEQUENCE [LARGE SCALE GENOMIC DNA]</scope>
    <source>
        <strain evidence="2 3">NS334</strain>
    </source>
</reference>
<dbReference type="EMBL" id="LDTB01000002">
    <property type="protein sequence ID" value="KTT76375.1"/>
    <property type="molecule type" value="Genomic_DNA"/>
</dbReference>
<organism evidence="2 3">
    <name type="scientific">Sphingomonas endophytica</name>
    <dbReference type="NCBI Taxonomy" id="869719"/>
    <lineage>
        <taxon>Bacteria</taxon>
        <taxon>Pseudomonadati</taxon>
        <taxon>Pseudomonadota</taxon>
        <taxon>Alphaproteobacteria</taxon>
        <taxon>Sphingomonadales</taxon>
        <taxon>Sphingomonadaceae</taxon>
        <taxon>Sphingomonas</taxon>
    </lineage>
</organism>
<dbReference type="PATRIC" id="fig|869719.3.peg.1090"/>
<protein>
    <submittedName>
        <fullName evidence="2">Uncharacterized protein</fullName>
    </submittedName>
</protein>
<sequence length="164" mass="17796">MHGDDDVTAGGETIDVPADDDLSEGKEHQSRTWTVEHWRAFFDHLAMTGDVAAAAGAIGKTARSAFSMRRRSARFALMWRAALDVGYDRLEAAVLRQVLGETQTTLDVGAAMLLLDRRRVATGEATEAAKRKAADGKATRAAAERELLRRVRAFAKRTGTASPV</sequence>
<comment type="caution">
    <text evidence="2">The sequence shown here is derived from an EMBL/GenBank/DDBJ whole genome shotgun (WGS) entry which is preliminary data.</text>
</comment>
<evidence type="ECO:0000256" key="1">
    <source>
        <dbReference type="SAM" id="MobiDB-lite"/>
    </source>
</evidence>
<gene>
    <name evidence="2" type="ORF">NS334_01175</name>
</gene>